<comment type="caution">
    <text evidence="2">The sequence shown here is derived from an EMBL/GenBank/DDBJ whole genome shotgun (WGS) entry which is preliminary data.</text>
</comment>
<keyword evidence="1" id="KW-1133">Transmembrane helix</keyword>
<keyword evidence="3" id="KW-1185">Reference proteome</keyword>
<dbReference type="VEuPathDB" id="VectorBase:HLOH_061124"/>
<protein>
    <submittedName>
        <fullName evidence="2">Uncharacterized protein</fullName>
    </submittedName>
</protein>
<keyword evidence="1" id="KW-0472">Membrane</keyword>
<accession>A0A9J6FRR7</accession>
<dbReference type="Proteomes" id="UP000821853">
    <property type="component" value="Chromosome 10"/>
</dbReference>
<keyword evidence="1" id="KW-0812">Transmembrane</keyword>
<gene>
    <name evidence="2" type="ORF">HPB48_011804</name>
</gene>
<evidence type="ECO:0000313" key="3">
    <source>
        <dbReference type="Proteomes" id="UP000821853"/>
    </source>
</evidence>
<proteinExistence type="predicted"/>
<evidence type="ECO:0000313" key="2">
    <source>
        <dbReference type="EMBL" id="KAH9364788.1"/>
    </source>
</evidence>
<organism evidence="2 3">
    <name type="scientific">Haemaphysalis longicornis</name>
    <name type="common">Bush tick</name>
    <dbReference type="NCBI Taxonomy" id="44386"/>
    <lineage>
        <taxon>Eukaryota</taxon>
        <taxon>Metazoa</taxon>
        <taxon>Ecdysozoa</taxon>
        <taxon>Arthropoda</taxon>
        <taxon>Chelicerata</taxon>
        <taxon>Arachnida</taxon>
        <taxon>Acari</taxon>
        <taxon>Parasitiformes</taxon>
        <taxon>Ixodida</taxon>
        <taxon>Ixodoidea</taxon>
        <taxon>Ixodidae</taxon>
        <taxon>Haemaphysalinae</taxon>
        <taxon>Haemaphysalis</taxon>
    </lineage>
</organism>
<evidence type="ECO:0000256" key="1">
    <source>
        <dbReference type="SAM" id="Phobius"/>
    </source>
</evidence>
<name>A0A9J6FRR7_HAELO</name>
<dbReference type="EMBL" id="JABSTR010000002">
    <property type="protein sequence ID" value="KAH9364788.1"/>
    <property type="molecule type" value="Genomic_DNA"/>
</dbReference>
<sequence>MCLGSCNRSYDILVTGARNSLNIPVSVREVAGRHSGWNSSREKGRQLAKGVIHALFVIVAVFASFLKFRRHEACLPEAVGHALLYAVPGTRHHVYGPQLVNFKLGAHAEVHQKPTEESPPVPNVERLSRAVERLQPGCCVWRQKLELDVVELAGGLVGRAVIHEKASVTL</sequence>
<reference evidence="2 3" key="1">
    <citation type="journal article" date="2020" name="Cell">
        <title>Large-Scale Comparative Analyses of Tick Genomes Elucidate Their Genetic Diversity and Vector Capacities.</title>
        <authorList>
            <consortium name="Tick Genome and Microbiome Consortium (TIGMIC)"/>
            <person name="Jia N."/>
            <person name="Wang J."/>
            <person name="Shi W."/>
            <person name="Du L."/>
            <person name="Sun Y."/>
            <person name="Zhan W."/>
            <person name="Jiang J.F."/>
            <person name="Wang Q."/>
            <person name="Zhang B."/>
            <person name="Ji P."/>
            <person name="Bell-Sakyi L."/>
            <person name="Cui X.M."/>
            <person name="Yuan T.T."/>
            <person name="Jiang B.G."/>
            <person name="Yang W.F."/>
            <person name="Lam T.T."/>
            <person name="Chang Q.C."/>
            <person name="Ding S.J."/>
            <person name="Wang X.J."/>
            <person name="Zhu J.G."/>
            <person name="Ruan X.D."/>
            <person name="Zhao L."/>
            <person name="Wei J.T."/>
            <person name="Ye R.Z."/>
            <person name="Que T.C."/>
            <person name="Du C.H."/>
            <person name="Zhou Y.H."/>
            <person name="Cheng J.X."/>
            <person name="Dai P.F."/>
            <person name="Guo W.B."/>
            <person name="Han X.H."/>
            <person name="Huang E.J."/>
            <person name="Li L.F."/>
            <person name="Wei W."/>
            <person name="Gao Y.C."/>
            <person name="Liu J.Z."/>
            <person name="Shao H.Z."/>
            <person name="Wang X."/>
            <person name="Wang C.C."/>
            <person name="Yang T.C."/>
            <person name="Huo Q.B."/>
            <person name="Li W."/>
            <person name="Chen H.Y."/>
            <person name="Chen S.E."/>
            <person name="Zhou L.G."/>
            <person name="Ni X.B."/>
            <person name="Tian J.H."/>
            <person name="Sheng Y."/>
            <person name="Liu T."/>
            <person name="Pan Y.S."/>
            <person name="Xia L.Y."/>
            <person name="Li J."/>
            <person name="Zhao F."/>
            <person name="Cao W.C."/>
        </authorList>
    </citation>
    <scope>NUCLEOTIDE SEQUENCE [LARGE SCALE GENOMIC DNA]</scope>
    <source>
        <strain evidence="2">HaeL-2018</strain>
    </source>
</reference>
<dbReference type="AlphaFoldDB" id="A0A9J6FRR7"/>
<feature type="transmembrane region" description="Helical" evidence="1">
    <location>
        <begin position="47"/>
        <end position="66"/>
    </location>
</feature>